<accession>A0A2P2PLP4</accession>
<dbReference type="EMBL" id="GGEC01075091">
    <property type="protein sequence ID" value="MBX55575.1"/>
    <property type="molecule type" value="Transcribed_RNA"/>
</dbReference>
<sequence>MNFSMCICKGFCLNLESLHFLDHEASKCLKF</sequence>
<proteinExistence type="predicted"/>
<evidence type="ECO:0000313" key="1">
    <source>
        <dbReference type="EMBL" id="MBX55575.1"/>
    </source>
</evidence>
<dbReference type="AlphaFoldDB" id="A0A2P2PLP4"/>
<organism evidence="1">
    <name type="scientific">Rhizophora mucronata</name>
    <name type="common">Asiatic mangrove</name>
    <dbReference type="NCBI Taxonomy" id="61149"/>
    <lineage>
        <taxon>Eukaryota</taxon>
        <taxon>Viridiplantae</taxon>
        <taxon>Streptophyta</taxon>
        <taxon>Embryophyta</taxon>
        <taxon>Tracheophyta</taxon>
        <taxon>Spermatophyta</taxon>
        <taxon>Magnoliopsida</taxon>
        <taxon>eudicotyledons</taxon>
        <taxon>Gunneridae</taxon>
        <taxon>Pentapetalae</taxon>
        <taxon>rosids</taxon>
        <taxon>fabids</taxon>
        <taxon>Malpighiales</taxon>
        <taxon>Rhizophoraceae</taxon>
        <taxon>Rhizophora</taxon>
    </lineage>
</organism>
<protein>
    <submittedName>
        <fullName evidence="1">Uncharacterized protein</fullName>
    </submittedName>
</protein>
<name>A0A2P2PLP4_RHIMU</name>
<reference evidence="1" key="1">
    <citation type="submission" date="2018-02" db="EMBL/GenBank/DDBJ databases">
        <title>Rhizophora mucronata_Transcriptome.</title>
        <authorList>
            <person name="Meera S.P."/>
            <person name="Sreeshan A."/>
            <person name="Augustine A."/>
        </authorList>
    </citation>
    <scope>NUCLEOTIDE SEQUENCE</scope>
    <source>
        <tissue evidence="1">Leaf</tissue>
    </source>
</reference>